<evidence type="ECO:0000313" key="2">
    <source>
        <dbReference type="EMBL" id="NER14880.1"/>
    </source>
</evidence>
<feature type="transmembrane region" description="Helical" evidence="1">
    <location>
        <begin position="346"/>
        <end position="365"/>
    </location>
</feature>
<evidence type="ECO:0000256" key="1">
    <source>
        <dbReference type="SAM" id="Phobius"/>
    </source>
</evidence>
<dbReference type="InterPro" id="IPR027463">
    <property type="entry name" value="AcrB_DN_DC_subdom"/>
</dbReference>
<evidence type="ECO:0008006" key="4">
    <source>
        <dbReference type="Google" id="ProtNLM"/>
    </source>
</evidence>
<protein>
    <recommendedName>
        <fullName evidence="4">MMPL family transporter</fullName>
    </recommendedName>
</protein>
<dbReference type="Gene3D" id="3.30.2090.10">
    <property type="entry name" value="Multidrug efflux transporter AcrB TolC docking domain, DN and DC subdomains"/>
    <property type="match status" value="2"/>
</dbReference>
<proteinExistence type="predicted"/>
<comment type="caution">
    <text evidence="2">The sequence shown here is derived from an EMBL/GenBank/DDBJ whole genome shotgun (WGS) entry which is preliminary data.</text>
</comment>
<gene>
    <name evidence="2" type="ORF">GWK08_15595</name>
</gene>
<dbReference type="InterPro" id="IPR001036">
    <property type="entry name" value="Acrflvin-R"/>
</dbReference>
<feature type="transmembrane region" description="Helical" evidence="1">
    <location>
        <begin position="965"/>
        <end position="984"/>
    </location>
</feature>
<keyword evidence="3" id="KW-1185">Reference proteome</keyword>
<keyword evidence="1" id="KW-0472">Membrane</keyword>
<dbReference type="Gene3D" id="3.30.70.1440">
    <property type="entry name" value="Multidrug efflux transporter AcrB pore domain"/>
    <property type="match status" value="1"/>
</dbReference>
<dbReference type="SUPFAM" id="SSF82714">
    <property type="entry name" value="Multidrug efflux transporter AcrB TolC docking domain, DN and DC subdomains"/>
    <property type="match status" value="2"/>
</dbReference>
<organism evidence="2 3">
    <name type="scientific">Leptobacterium flavescens</name>
    <dbReference type="NCBI Taxonomy" id="472055"/>
    <lineage>
        <taxon>Bacteria</taxon>
        <taxon>Pseudomonadati</taxon>
        <taxon>Bacteroidota</taxon>
        <taxon>Flavobacteriia</taxon>
        <taxon>Flavobacteriales</taxon>
        <taxon>Flavobacteriaceae</taxon>
        <taxon>Leptobacterium</taxon>
    </lineage>
</organism>
<evidence type="ECO:0000313" key="3">
    <source>
        <dbReference type="Proteomes" id="UP000468581"/>
    </source>
</evidence>
<dbReference type="PANTHER" id="PTHR32063">
    <property type="match status" value="1"/>
</dbReference>
<dbReference type="PANTHER" id="PTHR32063:SF0">
    <property type="entry name" value="SWARMING MOTILITY PROTEIN SWRC"/>
    <property type="match status" value="1"/>
</dbReference>
<keyword evidence="1" id="KW-0812">Transmembrane</keyword>
<feature type="transmembrane region" description="Helical" evidence="1">
    <location>
        <begin position="541"/>
        <end position="559"/>
    </location>
</feature>
<dbReference type="AlphaFoldDB" id="A0A6P0UQV8"/>
<feature type="transmembrane region" description="Helical" evidence="1">
    <location>
        <begin position="864"/>
        <end position="883"/>
    </location>
</feature>
<feature type="transmembrane region" description="Helical" evidence="1">
    <location>
        <begin position="996"/>
        <end position="1021"/>
    </location>
</feature>
<dbReference type="Gene3D" id="3.30.70.1320">
    <property type="entry name" value="Multidrug efflux transporter AcrB pore domain like"/>
    <property type="match status" value="1"/>
</dbReference>
<dbReference type="EMBL" id="JAABOO010000003">
    <property type="protein sequence ID" value="NER14880.1"/>
    <property type="molecule type" value="Genomic_DNA"/>
</dbReference>
<sequence length="1036" mass="114354">MKVTNFAVSRPVTTCMVFLALLLFGLMSYVKLPVNLMPEINLPAMVIITDYPGATPGEVETEITNLLEKEVATINGLKLMQSYSMPDMSMIIVQFELDKDQDKAMAELRNKIDLVVSFLPKEAKLPFVRKRSKPLLAPFSVNSGSVVDLIITGNVDANQLYQISRREIKDKISRIEGVTKIEFNGGKLREIHVEVDKNGLHEFGMNITEIATQLKGNNVDMSGGDIVSGDRESIIKTGNKYSSVESVRNTFISTPYGEKKLTDFATIKDTFRISKNDAFFYDGIENKKLNNIVGISVQKSSTANAVSIAKAVKELVPEIQKNLPEGVTLSLPFDSSEYIESSVNDAMMNVILGIIITGLVLFLFVNNIKATAIVSISIPVSLIINFLAMRLFDGSLNMLSLMSFAVAIGALVSNSIVVLENILRLRKEGLPIKEACVTGTQEVFTAVLASTGTNLVVFLPIASMNSIVGAFFREYALTISFATIFSLLVSITLTPMLASILLKNNPKPSRFSNWIIKAFERLQELYENSLRRLISRKRNPVILFAVMFFFFIMSMGLLGEIGFEFEPESDNGDLFIELEMQPGTSIEKNRELTKLVEEKIATHPEVKAVLSMLGSKNSFTTGSNYTNISLKLNKNVERKLSNAQIGEKILDELKDIPEIKPVVSTTNSEESGDLGFSLKSNNSSQLSEANDQVIDLLKDVEGLISYESSLRNGPPLLQFKPKKRLLAELGITVNELALVIRSAITGIKATVMSENDVEYNINIKVPVSQANSIEDIKQLPIHTQAGMFKVGQLAEVSYEKAPAQIIHKEKSKTAEFSATLAPGYILGDVRSVIDSKLTEISLPSGVEFKWGGNVEELDNTVTDMTITFLLALLLMYMLLASLMESLWQPLVIFTTVPMALIGVFVIMYFAGTTMNIMSLMAIITLLGLVVNDDILIHDYTEQLMRKKKMDIYNATILSGKTKMKAVIMTTIAIIFGMLPNAIGLGDAGAEYRIPMAIVTIGGMITSTVLTLYLIPSLFYVIRSRKQKNHPNETIES</sequence>
<dbReference type="Pfam" id="PF00873">
    <property type="entry name" value="ACR_tran"/>
    <property type="match status" value="1"/>
</dbReference>
<keyword evidence="1" id="KW-1133">Transmembrane helix</keyword>
<feature type="transmembrane region" description="Helical" evidence="1">
    <location>
        <begin position="916"/>
        <end position="936"/>
    </location>
</feature>
<feature type="transmembrane region" description="Helical" evidence="1">
    <location>
        <begin position="890"/>
        <end position="910"/>
    </location>
</feature>
<feature type="transmembrane region" description="Helical" evidence="1">
    <location>
        <begin position="398"/>
        <end position="423"/>
    </location>
</feature>
<reference evidence="2 3" key="1">
    <citation type="submission" date="2020-01" db="EMBL/GenBank/DDBJ databases">
        <title>Leptobacterium flavescens.</title>
        <authorList>
            <person name="Wang G."/>
        </authorList>
    </citation>
    <scope>NUCLEOTIDE SEQUENCE [LARGE SCALE GENOMIC DNA]</scope>
    <source>
        <strain evidence="2 3">KCTC 22160</strain>
    </source>
</reference>
<dbReference type="SUPFAM" id="SSF82693">
    <property type="entry name" value="Multidrug efflux transporter AcrB pore domain, PN1, PN2, PC1 and PC2 subdomains"/>
    <property type="match status" value="3"/>
</dbReference>
<dbReference type="Proteomes" id="UP000468581">
    <property type="component" value="Unassembled WGS sequence"/>
</dbReference>
<feature type="transmembrane region" description="Helical" evidence="1">
    <location>
        <begin position="443"/>
        <end position="463"/>
    </location>
</feature>
<dbReference type="PRINTS" id="PR00702">
    <property type="entry name" value="ACRIFLAVINRP"/>
</dbReference>
<dbReference type="GO" id="GO:0005886">
    <property type="term" value="C:plasma membrane"/>
    <property type="evidence" value="ECO:0007669"/>
    <property type="project" value="TreeGrafter"/>
</dbReference>
<feature type="transmembrane region" description="Helical" evidence="1">
    <location>
        <begin position="12"/>
        <end position="30"/>
    </location>
</feature>
<feature type="transmembrane region" description="Helical" evidence="1">
    <location>
        <begin position="372"/>
        <end position="392"/>
    </location>
</feature>
<dbReference type="RefSeq" id="WP_163608157.1">
    <property type="nucleotide sequence ID" value="NZ_JAABOO010000003.1"/>
</dbReference>
<dbReference type="GO" id="GO:0042910">
    <property type="term" value="F:xenobiotic transmembrane transporter activity"/>
    <property type="evidence" value="ECO:0007669"/>
    <property type="project" value="TreeGrafter"/>
</dbReference>
<accession>A0A6P0UQV8</accession>
<feature type="transmembrane region" description="Helical" evidence="1">
    <location>
        <begin position="475"/>
        <end position="502"/>
    </location>
</feature>
<dbReference type="Gene3D" id="1.20.1640.10">
    <property type="entry name" value="Multidrug efflux transporter AcrB transmembrane domain"/>
    <property type="match status" value="2"/>
</dbReference>
<dbReference type="Gene3D" id="3.30.70.1430">
    <property type="entry name" value="Multidrug efflux transporter AcrB pore domain"/>
    <property type="match status" value="2"/>
</dbReference>
<dbReference type="SUPFAM" id="SSF82866">
    <property type="entry name" value="Multidrug efflux transporter AcrB transmembrane domain"/>
    <property type="match status" value="2"/>
</dbReference>
<name>A0A6P0UQV8_9FLAO</name>